<keyword evidence="2" id="KW-0472">Membrane</keyword>
<evidence type="ECO:0000313" key="4">
    <source>
        <dbReference type="Proteomes" id="UP001165074"/>
    </source>
</evidence>
<evidence type="ECO:0000313" key="3">
    <source>
        <dbReference type="EMBL" id="GLY89940.1"/>
    </source>
</evidence>
<protein>
    <submittedName>
        <fullName evidence="3">Uncharacterized protein</fullName>
    </submittedName>
</protein>
<feature type="transmembrane region" description="Helical" evidence="2">
    <location>
        <begin position="70"/>
        <end position="93"/>
    </location>
</feature>
<comment type="caution">
    <text evidence="3">The sequence shown here is derived from an EMBL/GenBank/DDBJ whole genome shotgun (WGS) entry which is preliminary data.</text>
</comment>
<evidence type="ECO:0000256" key="1">
    <source>
        <dbReference type="SAM" id="MobiDB-lite"/>
    </source>
</evidence>
<name>A0A9W6S7U3_9ACTN</name>
<gene>
    <name evidence="3" type="ORF">Airi02_078690</name>
</gene>
<feature type="region of interest" description="Disordered" evidence="1">
    <location>
        <begin position="98"/>
        <end position="119"/>
    </location>
</feature>
<organism evidence="3 4">
    <name type="scientific">Actinoallomurus iriomotensis</name>
    <dbReference type="NCBI Taxonomy" id="478107"/>
    <lineage>
        <taxon>Bacteria</taxon>
        <taxon>Bacillati</taxon>
        <taxon>Actinomycetota</taxon>
        <taxon>Actinomycetes</taxon>
        <taxon>Streptosporangiales</taxon>
        <taxon>Thermomonosporaceae</taxon>
        <taxon>Actinoallomurus</taxon>
    </lineage>
</organism>
<proteinExistence type="predicted"/>
<accession>A0A9W6S7U3</accession>
<keyword evidence="2" id="KW-1133">Transmembrane helix</keyword>
<dbReference type="RefSeq" id="WP_285580514.1">
    <property type="nucleotide sequence ID" value="NZ_BSTK01000014.1"/>
</dbReference>
<keyword evidence="2" id="KW-0812">Transmembrane</keyword>
<evidence type="ECO:0000256" key="2">
    <source>
        <dbReference type="SAM" id="Phobius"/>
    </source>
</evidence>
<feature type="region of interest" description="Disordered" evidence="1">
    <location>
        <begin position="1"/>
        <end position="65"/>
    </location>
</feature>
<feature type="compositionally biased region" description="Low complexity" evidence="1">
    <location>
        <begin position="102"/>
        <end position="117"/>
    </location>
</feature>
<sequence>MSGGQGGFAPPDGGQWPSEPQYGAPYEGRPGAYGAQPDSYGAQPDSYGGRFGSYGPEPWEEPSSGRRTGLIVGLAIGAVVVLGGVAALAGVVLSSGDDHTRPAAAAAPSGDATSPAAESVTHSIVPPMTVGTYRRLTGNVADRLVQRMRQAMIKEDGQYADVYAKWKIAIYTNGGAAERQLIFFGASAKDSPTIAEGMRTTSPSETVDQMFMGAGVEQTTDYAPGRFGGVLRCGRGSLGTVTAMICAWADSSTFGMVTQPQKPAATLARVTLRLRDAAER</sequence>
<dbReference type="Proteomes" id="UP001165074">
    <property type="component" value="Unassembled WGS sequence"/>
</dbReference>
<keyword evidence="4" id="KW-1185">Reference proteome</keyword>
<reference evidence="3" key="1">
    <citation type="submission" date="2023-03" db="EMBL/GenBank/DDBJ databases">
        <title>Actinoallomurus iriomotensis NBRC 103684.</title>
        <authorList>
            <person name="Ichikawa N."/>
            <person name="Sato H."/>
            <person name="Tonouchi N."/>
        </authorList>
    </citation>
    <scope>NUCLEOTIDE SEQUENCE</scope>
    <source>
        <strain evidence="3">NBRC 103684</strain>
    </source>
</reference>
<dbReference type="EMBL" id="BSTK01000014">
    <property type="protein sequence ID" value="GLY89940.1"/>
    <property type="molecule type" value="Genomic_DNA"/>
</dbReference>
<dbReference type="AlphaFoldDB" id="A0A9W6S7U3"/>